<dbReference type="EMBL" id="SSMQ01000037">
    <property type="protein sequence ID" value="TKD01835.1"/>
    <property type="molecule type" value="Genomic_DNA"/>
</dbReference>
<proteinExistence type="predicted"/>
<evidence type="ECO:0000313" key="1">
    <source>
        <dbReference type="EMBL" id="TKD01835.1"/>
    </source>
</evidence>
<evidence type="ECO:0000313" key="2">
    <source>
        <dbReference type="Proteomes" id="UP000309215"/>
    </source>
</evidence>
<comment type="caution">
    <text evidence="1">The sequence shown here is derived from an EMBL/GenBank/DDBJ whole genome shotgun (WGS) entry which is preliminary data.</text>
</comment>
<reference evidence="1 2" key="1">
    <citation type="submission" date="2019-04" db="EMBL/GenBank/DDBJ databases">
        <authorList>
            <person name="Li Y."/>
            <person name="Wang J."/>
        </authorList>
    </citation>
    <scope>NUCLEOTIDE SEQUENCE [LARGE SCALE GENOMIC DNA]</scope>
    <source>
        <strain evidence="1 2">DSM 14668</strain>
    </source>
</reference>
<dbReference type="AlphaFoldDB" id="A0A4U1J3W4"/>
<sequence length="142" mass="15703">MPTPAEVKKALIAAGFEVYRTRGDVVHVAERARENLIMDSGVRVHATEVAVSLVLRAQRTDFPHDPDDDMFERARGLGVAARERGYLEVGTQVTRLPDPSDEERTLDSWFEVSFEKRVAGLDEAMAEVGFALSLEKAASRSS</sequence>
<accession>A0A4U1J3W4</accession>
<organism evidence="1 2">
    <name type="scientific">Polyangium fumosum</name>
    <dbReference type="NCBI Taxonomy" id="889272"/>
    <lineage>
        <taxon>Bacteria</taxon>
        <taxon>Pseudomonadati</taxon>
        <taxon>Myxococcota</taxon>
        <taxon>Polyangia</taxon>
        <taxon>Polyangiales</taxon>
        <taxon>Polyangiaceae</taxon>
        <taxon>Polyangium</taxon>
    </lineage>
</organism>
<dbReference type="OrthoDB" id="5515299at2"/>
<name>A0A4U1J3W4_9BACT</name>
<dbReference type="Proteomes" id="UP000309215">
    <property type="component" value="Unassembled WGS sequence"/>
</dbReference>
<gene>
    <name evidence="1" type="ORF">E8A74_30075</name>
</gene>
<keyword evidence="2" id="KW-1185">Reference proteome</keyword>
<protein>
    <submittedName>
        <fullName evidence="1">Uncharacterized protein</fullName>
    </submittedName>
</protein>
<dbReference type="RefSeq" id="WP_136932547.1">
    <property type="nucleotide sequence ID" value="NZ_SSMQ01000037.1"/>
</dbReference>